<accession>A0AAE3J8G5</accession>
<dbReference type="AlphaFoldDB" id="A0AAE3J8G5"/>
<proteinExistence type="predicted"/>
<name>A0AAE3J8G5_9FIRM</name>
<gene>
    <name evidence="2" type="ORF">LKE05_01480</name>
</gene>
<keyword evidence="3" id="KW-1185">Reference proteome</keyword>
<sequence length="312" mass="35834">MVKKIISLIIMITITMMMTSHVFAQDTVFIDDNFEASSTENWIDNTGRGIKSVEGDIWNKYMVLTHKDSSFYNFQARDIYSTGVLYCEFDIKFTSAAMQIQTRESRDISAQGFTMAGRLRKTADYLEYYSKGDFHIMYKADKKGWFTLSDISKWYTIKMALNVNTQKYSIYVIDRDTNDLLAQVENADFAGECNYINYFAFSSEDKLCIDNVRITNVDIENLYISGEVYPQIPNSGSVTYNYFAKAATKNNGTEIRTDVHWSLKTPKRGVSIDSNTGELKVTSWAEPGPILIYVEKDNLNFFNSTYLIDLEQ</sequence>
<feature type="chain" id="PRO_5042088735" description="BIG2 domain-containing protein" evidence="1">
    <location>
        <begin position="25"/>
        <end position="312"/>
    </location>
</feature>
<dbReference type="EMBL" id="JAJEQM010000002">
    <property type="protein sequence ID" value="MCC2209467.1"/>
    <property type="molecule type" value="Genomic_DNA"/>
</dbReference>
<dbReference type="RefSeq" id="WP_022229563.1">
    <property type="nucleotide sequence ID" value="NZ_JAJEQM010000002.1"/>
</dbReference>
<evidence type="ECO:0000313" key="3">
    <source>
        <dbReference type="Proteomes" id="UP001198242"/>
    </source>
</evidence>
<keyword evidence="1" id="KW-0732">Signal</keyword>
<evidence type="ECO:0000256" key="1">
    <source>
        <dbReference type="SAM" id="SignalP"/>
    </source>
</evidence>
<dbReference type="Proteomes" id="UP001198242">
    <property type="component" value="Unassembled WGS sequence"/>
</dbReference>
<evidence type="ECO:0000313" key="2">
    <source>
        <dbReference type="EMBL" id="MCC2209467.1"/>
    </source>
</evidence>
<organism evidence="2 3">
    <name type="scientific">Hominilimicola fabiformis</name>
    <dbReference type="NCBI Taxonomy" id="2885356"/>
    <lineage>
        <taxon>Bacteria</taxon>
        <taxon>Bacillati</taxon>
        <taxon>Bacillota</taxon>
        <taxon>Clostridia</taxon>
        <taxon>Eubacteriales</taxon>
        <taxon>Oscillospiraceae</taxon>
        <taxon>Hominilimicola</taxon>
    </lineage>
</organism>
<comment type="caution">
    <text evidence="2">The sequence shown here is derived from an EMBL/GenBank/DDBJ whole genome shotgun (WGS) entry which is preliminary data.</text>
</comment>
<protein>
    <recommendedName>
        <fullName evidence="4">BIG2 domain-containing protein</fullName>
    </recommendedName>
</protein>
<feature type="signal peptide" evidence="1">
    <location>
        <begin position="1"/>
        <end position="24"/>
    </location>
</feature>
<evidence type="ECO:0008006" key="4">
    <source>
        <dbReference type="Google" id="ProtNLM"/>
    </source>
</evidence>
<reference evidence="2 3" key="1">
    <citation type="submission" date="2021-10" db="EMBL/GenBank/DDBJ databases">
        <title>Anaerobic single-cell dispensing facilitates the cultivation of human gut bacteria.</title>
        <authorList>
            <person name="Afrizal A."/>
        </authorList>
    </citation>
    <scope>NUCLEOTIDE SEQUENCE [LARGE SCALE GENOMIC DNA]</scope>
    <source>
        <strain evidence="2 3">CLA-AA-H232</strain>
    </source>
</reference>